<protein>
    <submittedName>
        <fullName evidence="1">Heavy metal-associated isoprenylated plant protein</fullName>
    </submittedName>
</protein>
<reference evidence="1 2" key="1">
    <citation type="journal article" date="2023" name="Science">
        <title>Complex scaffold remodeling in plant triterpene biosynthesis.</title>
        <authorList>
            <person name="De La Pena R."/>
            <person name="Hodgson H."/>
            <person name="Liu J.C."/>
            <person name="Stephenson M.J."/>
            <person name="Martin A.C."/>
            <person name="Owen C."/>
            <person name="Harkess A."/>
            <person name="Leebens-Mack J."/>
            <person name="Jimenez L.E."/>
            <person name="Osbourn A."/>
            <person name="Sattely E.S."/>
        </authorList>
    </citation>
    <scope>NUCLEOTIDE SEQUENCE [LARGE SCALE GENOMIC DNA]</scope>
    <source>
        <strain evidence="2">cv. JPN11</strain>
        <tissue evidence="1">Leaf</tissue>
    </source>
</reference>
<evidence type="ECO:0000313" key="1">
    <source>
        <dbReference type="EMBL" id="KAJ4730278.1"/>
    </source>
</evidence>
<dbReference type="EMBL" id="CM051394">
    <property type="protein sequence ID" value="KAJ4730278.1"/>
    <property type="molecule type" value="Genomic_DNA"/>
</dbReference>
<accession>A0ACC1Z3D2</accession>
<name>A0ACC1Z3D2_MELAZ</name>
<dbReference type="Proteomes" id="UP001164539">
    <property type="component" value="Chromosome 1"/>
</dbReference>
<comment type="caution">
    <text evidence="1">The sequence shown here is derived from an EMBL/GenBank/DDBJ whole genome shotgun (WGS) entry which is preliminary data.</text>
</comment>
<organism evidence="1 2">
    <name type="scientific">Melia azedarach</name>
    <name type="common">Chinaberry tree</name>
    <dbReference type="NCBI Taxonomy" id="155640"/>
    <lineage>
        <taxon>Eukaryota</taxon>
        <taxon>Viridiplantae</taxon>
        <taxon>Streptophyta</taxon>
        <taxon>Embryophyta</taxon>
        <taxon>Tracheophyta</taxon>
        <taxon>Spermatophyta</taxon>
        <taxon>Magnoliopsida</taxon>
        <taxon>eudicotyledons</taxon>
        <taxon>Gunneridae</taxon>
        <taxon>Pentapetalae</taxon>
        <taxon>rosids</taxon>
        <taxon>malvids</taxon>
        <taxon>Sapindales</taxon>
        <taxon>Meliaceae</taxon>
        <taxon>Melia</taxon>
    </lineage>
</organism>
<sequence>MKQKVVIKISMEGHKSRAKALKVAVGVCGVESAALKGDDKSQIEVTGDGMDSVALTSLLRKKVGYAELVSVGPADSGQKKEEPKKENEVKVQPIQYWPVYHGGVPHYDYPVVAVDRYSDPCSIM</sequence>
<evidence type="ECO:0000313" key="2">
    <source>
        <dbReference type="Proteomes" id="UP001164539"/>
    </source>
</evidence>
<proteinExistence type="predicted"/>
<gene>
    <name evidence="1" type="ORF">OWV82_002932</name>
</gene>
<keyword evidence="2" id="KW-1185">Reference proteome</keyword>